<feature type="domain" description="Flavin reductase like" evidence="2">
    <location>
        <begin position="28"/>
        <end position="202"/>
    </location>
</feature>
<proteinExistence type="predicted"/>
<dbReference type="Proteomes" id="UP000005666">
    <property type="component" value="Chromosome 4"/>
</dbReference>
<dbReference type="GO" id="GO:0010181">
    <property type="term" value="F:FMN binding"/>
    <property type="evidence" value="ECO:0007669"/>
    <property type="project" value="InterPro"/>
</dbReference>
<dbReference type="STRING" id="1071381.G8BSW2"/>
<dbReference type="InterPro" id="IPR012349">
    <property type="entry name" value="Split_barrel_FMN-bd"/>
</dbReference>
<dbReference type="InterPro" id="IPR050268">
    <property type="entry name" value="NADH-dep_flavin_reductase"/>
</dbReference>
<dbReference type="SMART" id="SM00903">
    <property type="entry name" value="Flavin_Reduct"/>
    <property type="match status" value="1"/>
</dbReference>
<dbReference type="OMA" id="GDHEIWV"/>
<dbReference type="eggNOG" id="ENOG502RYSQ">
    <property type="taxonomic scope" value="Eukaryota"/>
</dbReference>
<evidence type="ECO:0000256" key="1">
    <source>
        <dbReference type="ARBA" id="ARBA00023002"/>
    </source>
</evidence>
<dbReference type="AlphaFoldDB" id="G8BSW2"/>
<evidence type="ECO:0000313" key="4">
    <source>
        <dbReference type="Proteomes" id="UP000005666"/>
    </source>
</evidence>
<reference evidence="3 4" key="1">
    <citation type="journal article" date="2011" name="Proc. Natl. Acad. Sci. U.S.A.">
        <title>Evolutionary erosion of yeast sex chromosomes by mating-type switching accidents.</title>
        <authorList>
            <person name="Gordon J.L."/>
            <person name="Armisen D."/>
            <person name="Proux-Wera E."/>
            <person name="Oheigeartaigh S.S."/>
            <person name="Byrne K.P."/>
            <person name="Wolfe K.H."/>
        </authorList>
    </citation>
    <scope>NUCLEOTIDE SEQUENCE [LARGE SCALE GENOMIC DNA]</scope>
    <source>
        <strain evidence="4">ATCC 24235 / CBS 4417 / NBRC 1672 / NRRL Y-8282 / UCD 70-5</strain>
    </source>
</reference>
<dbReference type="GeneID" id="11534413"/>
<evidence type="ECO:0000259" key="2">
    <source>
        <dbReference type="SMART" id="SM00903"/>
    </source>
</evidence>
<dbReference type="KEGG" id="tpf:TPHA_0D02970"/>
<dbReference type="Gene3D" id="2.30.110.10">
    <property type="entry name" value="Electron Transport, Fmn-binding Protein, Chain A"/>
    <property type="match status" value="1"/>
</dbReference>
<protein>
    <recommendedName>
        <fullName evidence="2">Flavin reductase like domain-containing protein</fullName>
    </recommendedName>
</protein>
<dbReference type="GO" id="GO:0042602">
    <property type="term" value="F:riboflavin reductase (NADPH) activity"/>
    <property type="evidence" value="ECO:0007669"/>
    <property type="project" value="TreeGrafter"/>
</dbReference>
<keyword evidence="4" id="KW-1185">Reference proteome</keyword>
<gene>
    <name evidence="3" type="primary">TPHA0D02970</name>
    <name evidence="3" type="ordered locus">TPHA_0D02970</name>
</gene>
<evidence type="ECO:0000313" key="3">
    <source>
        <dbReference type="EMBL" id="CCE62933.1"/>
    </source>
</evidence>
<keyword evidence="1" id="KW-0560">Oxidoreductase</keyword>
<sequence length="208" mass="23669">MLKTTHFVRYNSTIHKHVITQDRFKETMRKMATQVMLLSIANPIGSPKSEFRGLVASSVTSLCVLPKPKLEFNLQLPSFTSIALHKYQYFAVHIMSPTKASVDMGRLFSKGAITSKMDGSIQPSQPFMDLEENVTFENYSIENSNLQIPVLKMAEKTLICKKSDVFKTGDHEIWVGEVEDIIVNEEEEAQGGLLYYDRFFHMLGNKIQ</sequence>
<dbReference type="InterPro" id="IPR002563">
    <property type="entry name" value="Flavin_Rdtase-like_dom"/>
</dbReference>
<dbReference type="PANTHER" id="PTHR30466:SF1">
    <property type="entry name" value="FMN REDUCTASE (NADH) RUTF"/>
    <property type="match status" value="1"/>
</dbReference>
<name>G8BSW2_TETPH</name>
<accession>G8BSW2</accession>
<dbReference type="HOGENOM" id="CLU_085409_0_0_1"/>
<dbReference type="EMBL" id="HE612859">
    <property type="protein sequence ID" value="CCE62933.1"/>
    <property type="molecule type" value="Genomic_DNA"/>
</dbReference>
<dbReference type="OrthoDB" id="2015405at2759"/>
<organism evidence="3 4">
    <name type="scientific">Tetrapisispora phaffii (strain ATCC 24235 / CBS 4417 / NBRC 1672 / NRRL Y-8282 / UCD 70-5)</name>
    <name type="common">Yeast</name>
    <name type="synonym">Fabospora phaffii</name>
    <dbReference type="NCBI Taxonomy" id="1071381"/>
    <lineage>
        <taxon>Eukaryota</taxon>
        <taxon>Fungi</taxon>
        <taxon>Dikarya</taxon>
        <taxon>Ascomycota</taxon>
        <taxon>Saccharomycotina</taxon>
        <taxon>Saccharomycetes</taxon>
        <taxon>Saccharomycetales</taxon>
        <taxon>Saccharomycetaceae</taxon>
        <taxon>Tetrapisispora</taxon>
    </lineage>
</organism>
<dbReference type="RefSeq" id="XP_003685367.1">
    <property type="nucleotide sequence ID" value="XM_003685319.1"/>
</dbReference>
<dbReference type="Pfam" id="PF01613">
    <property type="entry name" value="Flavin_Reduct"/>
    <property type="match status" value="1"/>
</dbReference>
<dbReference type="PANTHER" id="PTHR30466">
    <property type="entry name" value="FLAVIN REDUCTASE"/>
    <property type="match status" value="1"/>
</dbReference>
<dbReference type="SUPFAM" id="SSF50475">
    <property type="entry name" value="FMN-binding split barrel"/>
    <property type="match status" value="1"/>
</dbReference>